<organism evidence="6 7">
    <name type="scientific">Halobacteriovorax vibrionivorans</name>
    <dbReference type="NCBI Taxonomy" id="2152716"/>
    <lineage>
        <taxon>Bacteria</taxon>
        <taxon>Pseudomonadati</taxon>
        <taxon>Bdellovibrionota</taxon>
        <taxon>Bacteriovoracia</taxon>
        <taxon>Bacteriovoracales</taxon>
        <taxon>Halobacteriovoraceae</taxon>
        <taxon>Halobacteriovorax</taxon>
    </lineage>
</organism>
<dbReference type="SUPFAM" id="SSF111337">
    <property type="entry name" value="QueA-like"/>
    <property type="match status" value="1"/>
</dbReference>
<dbReference type="Gene3D" id="3.40.1780.10">
    <property type="entry name" value="QueA-like"/>
    <property type="match status" value="1"/>
</dbReference>
<reference evidence="7" key="1">
    <citation type="journal article" date="2019" name="Int. J. Syst. Evol. Microbiol.">
        <title>Halobacteriovorax valvorus sp. nov., a novel prokaryotic predator isolated from coastal seawater of China.</title>
        <authorList>
            <person name="Chen M.-X."/>
        </authorList>
    </citation>
    <scope>NUCLEOTIDE SEQUENCE [LARGE SCALE GENOMIC DNA]</scope>
    <source>
        <strain evidence="7">BL9</strain>
    </source>
</reference>
<keyword evidence="2 5" id="KW-0808">Transferase</keyword>
<evidence type="ECO:0000256" key="3">
    <source>
        <dbReference type="ARBA" id="ARBA00022691"/>
    </source>
</evidence>
<comment type="pathway">
    <text evidence="5">tRNA modification; tRNA-queuosine biosynthesis.</text>
</comment>
<dbReference type="EC" id="2.4.99.17" evidence="5"/>
<dbReference type="NCBIfam" id="TIGR00113">
    <property type="entry name" value="queA"/>
    <property type="match status" value="1"/>
</dbReference>
<keyword evidence="6" id="KW-0328">Glycosyltransferase</keyword>
<protein>
    <recommendedName>
        <fullName evidence="5">S-adenosylmethionine:tRNA ribosyltransferase-isomerase</fullName>
        <ecNumber evidence="5">2.4.99.17</ecNumber>
    </recommendedName>
    <alternativeName>
        <fullName evidence="5">Queuosine biosynthesis protein QueA</fullName>
    </alternativeName>
</protein>
<dbReference type="Gene3D" id="2.40.10.240">
    <property type="entry name" value="QueA-like"/>
    <property type="match status" value="1"/>
</dbReference>
<evidence type="ECO:0000256" key="5">
    <source>
        <dbReference type="HAMAP-Rule" id="MF_00113"/>
    </source>
</evidence>
<comment type="catalytic activity">
    <reaction evidence="5">
        <text>7-aminomethyl-7-carbaguanosine(34) in tRNA + S-adenosyl-L-methionine = epoxyqueuosine(34) in tRNA + adenine + L-methionine + 2 H(+)</text>
        <dbReference type="Rhea" id="RHEA:32155"/>
        <dbReference type="Rhea" id="RHEA-COMP:10342"/>
        <dbReference type="Rhea" id="RHEA-COMP:18582"/>
        <dbReference type="ChEBI" id="CHEBI:15378"/>
        <dbReference type="ChEBI" id="CHEBI:16708"/>
        <dbReference type="ChEBI" id="CHEBI:57844"/>
        <dbReference type="ChEBI" id="CHEBI:59789"/>
        <dbReference type="ChEBI" id="CHEBI:82833"/>
        <dbReference type="ChEBI" id="CHEBI:194443"/>
        <dbReference type="EC" id="2.4.99.17"/>
    </reaction>
</comment>
<evidence type="ECO:0000313" key="7">
    <source>
        <dbReference type="Proteomes" id="UP000443582"/>
    </source>
</evidence>
<keyword evidence="7" id="KW-1185">Reference proteome</keyword>
<proteinExistence type="inferred from homology"/>
<dbReference type="InterPro" id="IPR003699">
    <property type="entry name" value="QueA"/>
</dbReference>
<comment type="function">
    <text evidence="5">Transfers and isomerizes the ribose moiety from AdoMet to the 7-aminomethyl group of 7-deazaguanine (preQ1-tRNA) to give epoxyqueuosine (oQ-tRNA).</text>
</comment>
<evidence type="ECO:0000256" key="4">
    <source>
        <dbReference type="ARBA" id="ARBA00022785"/>
    </source>
</evidence>
<dbReference type="Pfam" id="PF02547">
    <property type="entry name" value="Queuosine_synth"/>
    <property type="match status" value="1"/>
</dbReference>
<keyword evidence="1 5" id="KW-0963">Cytoplasm</keyword>
<dbReference type="InterPro" id="IPR042119">
    <property type="entry name" value="QueA_dom2"/>
</dbReference>
<accession>A0ABY0IGI6</accession>
<comment type="subunit">
    <text evidence="5">Monomer.</text>
</comment>
<dbReference type="NCBIfam" id="NF001140">
    <property type="entry name" value="PRK00147.1"/>
    <property type="match status" value="1"/>
</dbReference>
<dbReference type="HAMAP" id="MF_00113">
    <property type="entry name" value="QueA"/>
    <property type="match status" value="1"/>
</dbReference>
<sequence>MQLSAYDYDLPKELIATRPVEGRHHSRLLVYNCQTDTVSHHTFNELVNFLPQETTLVLNQSKVFPCRLKGKKETGGSIEVFFLTVEPNKDGLYRALVKANGKKKAGDIYHFEDGLKIEINGNIEGEFLIRPSLIGNDLINYLNAHALVPIPPYIRGGESDEQDKKDYQTVFANELGSVAAPTAGLHFTDELLSKIKEEGHDIAKVTLHVGLGTFAPVKVDNLEDHKMHSENYCVDKNDFEKIKNAKKRFAVGTTSLRTLETIWQAGVENYTPGELKDTDIFLHPGVDVKSIDGLITNFHLPKSTLLMLVSALIGREKTLELYDIAVKEKYRFFSYGDAMLILR</sequence>
<dbReference type="PANTHER" id="PTHR30307:SF0">
    <property type="entry name" value="S-ADENOSYLMETHIONINE:TRNA RIBOSYLTRANSFERASE-ISOMERASE"/>
    <property type="match status" value="1"/>
</dbReference>
<evidence type="ECO:0000313" key="6">
    <source>
        <dbReference type="EMBL" id="RZF20467.1"/>
    </source>
</evidence>
<evidence type="ECO:0000256" key="2">
    <source>
        <dbReference type="ARBA" id="ARBA00022679"/>
    </source>
</evidence>
<dbReference type="InterPro" id="IPR036100">
    <property type="entry name" value="QueA_sf"/>
</dbReference>
<dbReference type="InterPro" id="IPR042118">
    <property type="entry name" value="QueA_dom1"/>
</dbReference>
<comment type="similarity">
    <text evidence="5">Belongs to the QueA family.</text>
</comment>
<dbReference type="EMBL" id="QDKL01000004">
    <property type="protein sequence ID" value="RZF20467.1"/>
    <property type="molecule type" value="Genomic_DNA"/>
</dbReference>
<comment type="subcellular location">
    <subcellularLocation>
        <location evidence="5">Cytoplasm</location>
    </subcellularLocation>
</comment>
<dbReference type="PANTHER" id="PTHR30307">
    <property type="entry name" value="S-ADENOSYLMETHIONINE:TRNA RIBOSYLTRANSFERASE-ISOMERASE"/>
    <property type="match status" value="1"/>
</dbReference>
<dbReference type="Proteomes" id="UP000443582">
    <property type="component" value="Unassembled WGS sequence"/>
</dbReference>
<gene>
    <name evidence="5 6" type="primary">queA</name>
    <name evidence="6" type="ORF">DAY19_14475</name>
</gene>
<dbReference type="GO" id="GO:0051075">
    <property type="term" value="F:S-adenosylmethionine:tRNA ribosyltransferase-isomerase activity"/>
    <property type="evidence" value="ECO:0007669"/>
    <property type="project" value="UniProtKB-EC"/>
</dbReference>
<evidence type="ECO:0000256" key="1">
    <source>
        <dbReference type="ARBA" id="ARBA00022490"/>
    </source>
</evidence>
<name>A0ABY0IGI6_9BACT</name>
<comment type="caution">
    <text evidence="6">The sequence shown here is derived from an EMBL/GenBank/DDBJ whole genome shotgun (WGS) entry which is preliminary data.</text>
</comment>
<keyword evidence="3 5" id="KW-0949">S-adenosyl-L-methionine</keyword>
<keyword evidence="4 5" id="KW-0671">Queuosine biosynthesis</keyword>